<dbReference type="PANTHER" id="PTHR30069:SF29">
    <property type="entry name" value="HEMOGLOBIN AND HEMOGLOBIN-HAPTOGLOBIN-BINDING PROTEIN 1-RELATED"/>
    <property type="match status" value="1"/>
</dbReference>
<dbReference type="SUPFAM" id="SSF56935">
    <property type="entry name" value="Porins"/>
    <property type="match status" value="1"/>
</dbReference>
<dbReference type="Pfam" id="PF07715">
    <property type="entry name" value="Plug"/>
    <property type="match status" value="1"/>
</dbReference>
<evidence type="ECO:0000256" key="2">
    <source>
        <dbReference type="ARBA" id="ARBA00022448"/>
    </source>
</evidence>
<feature type="chain" id="PRO_5038470076" evidence="9">
    <location>
        <begin position="27"/>
        <end position="672"/>
    </location>
</feature>
<dbReference type="Gene3D" id="2.40.170.20">
    <property type="entry name" value="TonB-dependent receptor, beta-barrel domain"/>
    <property type="match status" value="1"/>
</dbReference>
<dbReference type="InterPro" id="IPR039426">
    <property type="entry name" value="TonB-dep_rcpt-like"/>
</dbReference>
<accession>A0A9D2GWF7</accession>
<dbReference type="Proteomes" id="UP000824108">
    <property type="component" value="Unassembled WGS sequence"/>
</dbReference>
<dbReference type="GO" id="GO:0044718">
    <property type="term" value="P:siderophore transmembrane transport"/>
    <property type="evidence" value="ECO:0007669"/>
    <property type="project" value="TreeGrafter"/>
</dbReference>
<evidence type="ECO:0000256" key="8">
    <source>
        <dbReference type="PROSITE-ProRule" id="PRU01360"/>
    </source>
</evidence>
<evidence type="ECO:0000256" key="5">
    <source>
        <dbReference type="ARBA" id="ARBA00022729"/>
    </source>
</evidence>
<evidence type="ECO:0000256" key="3">
    <source>
        <dbReference type="ARBA" id="ARBA00022452"/>
    </source>
</evidence>
<comment type="subcellular location">
    <subcellularLocation>
        <location evidence="1 8">Cell outer membrane</location>
        <topology evidence="1 8">Multi-pass membrane protein</topology>
    </subcellularLocation>
</comment>
<dbReference type="PROSITE" id="PS52016">
    <property type="entry name" value="TONB_DEPENDENT_REC_3"/>
    <property type="match status" value="1"/>
</dbReference>
<keyword evidence="2 8" id="KW-0813">Transport</keyword>
<gene>
    <name evidence="11" type="ORF">H9807_04120</name>
</gene>
<dbReference type="GO" id="GO:0009279">
    <property type="term" value="C:cell outer membrane"/>
    <property type="evidence" value="ECO:0007669"/>
    <property type="project" value="UniProtKB-SubCell"/>
</dbReference>
<dbReference type="Gene3D" id="2.170.130.10">
    <property type="entry name" value="TonB-dependent receptor, plug domain"/>
    <property type="match status" value="1"/>
</dbReference>
<comment type="caution">
    <text evidence="11">The sequence shown here is derived from an EMBL/GenBank/DDBJ whole genome shotgun (WGS) entry which is preliminary data.</text>
</comment>
<keyword evidence="7 8" id="KW-0998">Cell outer membrane</keyword>
<proteinExistence type="inferred from homology"/>
<reference evidence="11" key="1">
    <citation type="journal article" date="2021" name="PeerJ">
        <title>Extensive microbial diversity within the chicken gut microbiome revealed by metagenomics and culture.</title>
        <authorList>
            <person name="Gilroy R."/>
            <person name="Ravi A."/>
            <person name="Getino M."/>
            <person name="Pursley I."/>
            <person name="Horton D.L."/>
            <person name="Alikhan N.F."/>
            <person name="Baker D."/>
            <person name="Gharbi K."/>
            <person name="Hall N."/>
            <person name="Watson M."/>
            <person name="Adriaenssens E.M."/>
            <person name="Foster-Nyarko E."/>
            <person name="Jarju S."/>
            <person name="Secka A."/>
            <person name="Antonio M."/>
            <person name="Oren A."/>
            <person name="Chaudhuri R.R."/>
            <person name="La Ragione R."/>
            <person name="Hildebrand F."/>
            <person name="Pallen M.J."/>
        </authorList>
    </citation>
    <scope>NUCLEOTIDE SEQUENCE</scope>
    <source>
        <strain evidence="11">CHK118-2852</strain>
    </source>
</reference>
<sequence>MKRICLFHRRWGGWFVALLLSGGAMAQEAGDTITDRVHQIDRVTVTARRVPNKITSAAPVQSLSGQDIERLGIQDMADAVRRFAGAQVRDYGGIGGLKTVSVRNMGAAHTAVSYDGVTVSNCQAGQIDIGRFSLDNVSMVTLAVGQTDDLLQPARHYASAGILSIETEKPHFDEGRRYAMRARISGGSFGYITPSLRWWQQLGSRTRLAVDGSFMRADGNYPFTLVNGKYTTQERRNNSDILSGQGEANLYHTFRDNSELDVKAYYYRSRRGLPGAVTLYNPLSDERLWDENTFVQARYKKQFNPRWTLQVQGKYNHGWNRYEDQGTEYTDGIYSERHKQDEYYLSASVLYRPLEGLSLALAQDGVANTLHNTLPECPFPTRFTSISAFNARYSNDWLTAAAVLVHTATFEHVEKGEAPDNFRRFAPSLSVSLKPWQEEELFLRLMYKSTFRLPTFNDLYYYRLGNRNLRPEKADEYTAGLAWSLPKVAWLDYLSVTLDGYFNNVTDKIVAFPSTYTWKMANYGRVHAAGVDATLAASATLARGYSLAFSGNYMWQKAIDLTDPDAKNYRDQLPYTPVHSGSASLIVGTPWFSLGYSLVGVGERYYMSQNLPENRIDGYVEQSLSLSRDFNLKRGRIAVKAEVLNLADEQYDVIKYYPMPGRSWRLTGSFYF</sequence>
<dbReference type="PANTHER" id="PTHR30069">
    <property type="entry name" value="TONB-DEPENDENT OUTER MEMBRANE RECEPTOR"/>
    <property type="match status" value="1"/>
</dbReference>
<dbReference type="EMBL" id="DXAV01000035">
    <property type="protein sequence ID" value="HIZ91288.1"/>
    <property type="molecule type" value="Genomic_DNA"/>
</dbReference>
<keyword evidence="4 8" id="KW-0812">Transmembrane</keyword>
<organism evidence="11 12">
    <name type="scientific">Candidatus Bacteroides merdavium</name>
    <dbReference type="NCBI Taxonomy" id="2838472"/>
    <lineage>
        <taxon>Bacteria</taxon>
        <taxon>Pseudomonadati</taxon>
        <taxon>Bacteroidota</taxon>
        <taxon>Bacteroidia</taxon>
        <taxon>Bacteroidales</taxon>
        <taxon>Bacteroidaceae</taxon>
        <taxon>Bacteroides</taxon>
    </lineage>
</organism>
<dbReference type="GO" id="GO:0015344">
    <property type="term" value="F:siderophore uptake transmembrane transporter activity"/>
    <property type="evidence" value="ECO:0007669"/>
    <property type="project" value="TreeGrafter"/>
</dbReference>
<dbReference type="InterPro" id="IPR037066">
    <property type="entry name" value="Plug_dom_sf"/>
</dbReference>
<evidence type="ECO:0000256" key="7">
    <source>
        <dbReference type="ARBA" id="ARBA00023237"/>
    </source>
</evidence>
<evidence type="ECO:0000256" key="1">
    <source>
        <dbReference type="ARBA" id="ARBA00004571"/>
    </source>
</evidence>
<reference evidence="11" key="2">
    <citation type="submission" date="2021-04" db="EMBL/GenBank/DDBJ databases">
        <authorList>
            <person name="Gilroy R."/>
        </authorList>
    </citation>
    <scope>NUCLEOTIDE SEQUENCE</scope>
    <source>
        <strain evidence="11">CHK118-2852</strain>
    </source>
</reference>
<evidence type="ECO:0000259" key="10">
    <source>
        <dbReference type="Pfam" id="PF07715"/>
    </source>
</evidence>
<name>A0A9D2GWF7_9BACE</name>
<evidence type="ECO:0000256" key="9">
    <source>
        <dbReference type="SAM" id="SignalP"/>
    </source>
</evidence>
<evidence type="ECO:0000256" key="4">
    <source>
        <dbReference type="ARBA" id="ARBA00022692"/>
    </source>
</evidence>
<protein>
    <submittedName>
        <fullName evidence="11">TonB-dependent receptor plug domain-containing protein</fullName>
    </submittedName>
</protein>
<dbReference type="AlphaFoldDB" id="A0A9D2GWF7"/>
<keyword evidence="6 8" id="KW-0472">Membrane</keyword>
<keyword evidence="11" id="KW-0675">Receptor</keyword>
<feature type="domain" description="TonB-dependent receptor plug" evidence="10">
    <location>
        <begin position="54"/>
        <end position="143"/>
    </location>
</feature>
<evidence type="ECO:0000313" key="11">
    <source>
        <dbReference type="EMBL" id="HIZ91288.1"/>
    </source>
</evidence>
<feature type="signal peptide" evidence="9">
    <location>
        <begin position="1"/>
        <end position="26"/>
    </location>
</feature>
<keyword evidence="3 8" id="KW-1134">Transmembrane beta strand</keyword>
<dbReference type="InterPro" id="IPR012910">
    <property type="entry name" value="Plug_dom"/>
</dbReference>
<evidence type="ECO:0000313" key="12">
    <source>
        <dbReference type="Proteomes" id="UP000824108"/>
    </source>
</evidence>
<dbReference type="InterPro" id="IPR036942">
    <property type="entry name" value="Beta-barrel_TonB_sf"/>
</dbReference>
<comment type="similarity">
    <text evidence="8">Belongs to the TonB-dependent receptor family.</text>
</comment>
<evidence type="ECO:0000256" key="6">
    <source>
        <dbReference type="ARBA" id="ARBA00023136"/>
    </source>
</evidence>
<keyword evidence="5 9" id="KW-0732">Signal</keyword>